<dbReference type="STRING" id="491952.Mar181_0707"/>
<dbReference type="Proteomes" id="UP000009230">
    <property type="component" value="Chromosome"/>
</dbReference>
<evidence type="ECO:0000313" key="1">
    <source>
        <dbReference type="EMBL" id="AEF53763.1"/>
    </source>
</evidence>
<dbReference type="EMBL" id="CP002771">
    <property type="protein sequence ID" value="AEF53763.1"/>
    <property type="molecule type" value="Genomic_DNA"/>
</dbReference>
<reference evidence="1 2" key="1">
    <citation type="journal article" date="2012" name="Stand. Genomic Sci.">
        <title>Complete genome sequence of Marinomonas posidonica type strain (IVIA-Po-181(T)).</title>
        <authorList>
            <person name="Lucas-Elio P."/>
            <person name="Goodwin L."/>
            <person name="Woyke T."/>
            <person name="Pitluck S."/>
            <person name="Nolan M."/>
            <person name="Kyrpides N.C."/>
            <person name="Detter J.C."/>
            <person name="Copeland A."/>
            <person name="Lu M."/>
            <person name="Bruce D."/>
            <person name="Detter C."/>
            <person name="Tapia R."/>
            <person name="Han S."/>
            <person name="Land M.L."/>
            <person name="Ivanova N."/>
            <person name="Mikhailova N."/>
            <person name="Johnston A.W."/>
            <person name="Sanchez-Amat A."/>
        </authorList>
    </citation>
    <scope>NUCLEOTIDE SEQUENCE [LARGE SCALE GENOMIC DNA]</scope>
    <source>
        <strain evidence="2">CECT 7376 / NCIMB 14433 / IVIA-Po-181</strain>
    </source>
</reference>
<protein>
    <submittedName>
        <fullName evidence="1">Uncharacterized protein</fullName>
    </submittedName>
</protein>
<organism evidence="1 2">
    <name type="scientific">Marinomonas posidonica (strain CECT 7376 / NCIMB 14433 / IVIA-Po-181)</name>
    <dbReference type="NCBI Taxonomy" id="491952"/>
    <lineage>
        <taxon>Bacteria</taxon>
        <taxon>Pseudomonadati</taxon>
        <taxon>Pseudomonadota</taxon>
        <taxon>Gammaproteobacteria</taxon>
        <taxon>Oceanospirillales</taxon>
        <taxon>Oceanospirillaceae</taxon>
        <taxon>Marinomonas</taxon>
    </lineage>
</organism>
<dbReference type="KEGG" id="mpc:Mar181_0707"/>
<proteinExistence type="predicted"/>
<dbReference type="RefSeq" id="WP_013795240.1">
    <property type="nucleotide sequence ID" value="NC_015559.1"/>
</dbReference>
<sequence length="61" mass="7392">MSDNLILFPRVNQRSNESRWPVEKRAELIALREEFDRVREDWPLEMAELPENNKRYCGSEK</sequence>
<name>F6CRK0_MARPP</name>
<dbReference type="AlphaFoldDB" id="F6CRK0"/>
<dbReference type="OrthoDB" id="6107720at2"/>
<evidence type="ECO:0000313" key="2">
    <source>
        <dbReference type="Proteomes" id="UP000009230"/>
    </source>
</evidence>
<accession>F6CRK0</accession>
<gene>
    <name evidence="1" type="ordered locus">Mar181_0707</name>
</gene>
<dbReference type="HOGENOM" id="CLU_2917235_0_0_6"/>
<keyword evidence="2" id="KW-1185">Reference proteome</keyword>